<protein>
    <submittedName>
        <fullName evidence="1">Uncharacterized protein</fullName>
    </submittedName>
</protein>
<accession>A0A8T0DTS7</accession>
<name>A0A8T0DTS7_9TREM</name>
<dbReference type="Proteomes" id="UP000699462">
    <property type="component" value="Unassembled WGS sequence"/>
</dbReference>
<comment type="caution">
    <text evidence="1">The sequence shown here is derived from an EMBL/GenBank/DDBJ whole genome shotgun (WGS) entry which is preliminary data.</text>
</comment>
<reference evidence="1 2" key="1">
    <citation type="submission" date="2019-07" db="EMBL/GenBank/DDBJ databases">
        <title>Annotation for the trematode Paragonimus westermani.</title>
        <authorList>
            <person name="Choi Y.-J."/>
        </authorList>
    </citation>
    <scope>NUCLEOTIDE SEQUENCE [LARGE SCALE GENOMIC DNA]</scope>
    <source>
        <strain evidence="1">180907_Pwestermani</strain>
    </source>
</reference>
<dbReference type="AlphaFoldDB" id="A0A8T0DTS7"/>
<keyword evidence="2" id="KW-1185">Reference proteome</keyword>
<evidence type="ECO:0000313" key="2">
    <source>
        <dbReference type="Proteomes" id="UP000699462"/>
    </source>
</evidence>
<organism evidence="1 2">
    <name type="scientific">Paragonimus westermani</name>
    <dbReference type="NCBI Taxonomy" id="34504"/>
    <lineage>
        <taxon>Eukaryota</taxon>
        <taxon>Metazoa</taxon>
        <taxon>Spiralia</taxon>
        <taxon>Lophotrochozoa</taxon>
        <taxon>Platyhelminthes</taxon>
        <taxon>Trematoda</taxon>
        <taxon>Digenea</taxon>
        <taxon>Plagiorchiida</taxon>
        <taxon>Troglotremata</taxon>
        <taxon>Troglotrematidae</taxon>
        <taxon>Paragonimus</taxon>
    </lineage>
</organism>
<dbReference type="EMBL" id="JTDF01001104">
    <property type="protein sequence ID" value="KAF8570488.1"/>
    <property type="molecule type" value="Genomic_DNA"/>
</dbReference>
<dbReference type="OrthoDB" id="10063766at2759"/>
<sequence>MSLPRIDKHAYHTLYGVYVRPMLEDANQVVYAGLKKDTLAIEGVQRVATKMVTGLLHLSYESRLEVLDLYPLEFRRPRDDLILTHFLFCTGFGQRLFTLVGYNGLRIHGLKLYKLRPRTFLRRHFFSHRVSSYLNDIPSEIVSCSSKGRFTVLLDSHLLDLQSA</sequence>
<proteinExistence type="predicted"/>
<evidence type="ECO:0000313" key="1">
    <source>
        <dbReference type="EMBL" id="KAF8570488.1"/>
    </source>
</evidence>
<gene>
    <name evidence="1" type="ORF">P879_07302</name>
</gene>